<reference evidence="1 2" key="1">
    <citation type="submission" date="2017-06" db="EMBL/GenBank/DDBJ databases">
        <title>Genome sequencing of Fusobacterium nucleatum subsp. polymorphum KCOM 1232 (=ChDC F37).</title>
        <authorList>
            <person name="Kook J.-K."/>
            <person name="Park S.-N."/>
            <person name="Lim Y.K."/>
            <person name="Roh H."/>
        </authorList>
    </citation>
    <scope>NUCLEOTIDE SEQUENCE [LARGE SCALE GENOMIC DNA]</scope>
    <source>
        <strain evidence="2">KCOM 1232 ( ChDC F37)</strain>
    </source>
</reference>
<dbReference type="Proteomes" id="UP000222862">
    <property type="component" value="Unassembled WGS sequence"/>
</dbReference>
<protein>
    <submittedName>
        <fullName evidence="1">Phage portal protein</fullName>
    </submittedName>
</protein>
<comment type="caution">
    <text evidence="1">The sequence shown here is derived from an EMBL/GenBank/DDBJ whole genome shotgun (WGS) entry which is preliminary data.</text>
</comment>
<dbReference type="InterPro" id="IPR006429">
    <property type="entry name" value="Phage_lambda_portal"/>
</dbReference>
<proteinExistence type="predicted"/>
<evidence type="ECO:0000313" key="1">
    <source>
        <dbReference type="EMBL" id="PGH21760.1"/>
    </source>
</evidence>
<evidence type="ECO:0000313" key="2">
    <source>
        <dbReference type="Proteomes" id="UP000222862"/>
    </source>
</evidence>
<dbReference type="EMBL" id="NJGI01000001">
    <property type="protein sequence ID" value="PGH21760.1"/>
    <property type="molecule type" value="Genomic_DNA"/>
</dbReference>
<dbReference type="NCBIfam" id="TIGR01539">
    <property type="entry name" value="portal_lambda"/>
    <property type="match status" value="1"/>
</dbReference>
<accession>A0A2B7YKN1</accession>
<dbReference type="GO" id="GO:0005198">
    <property type="term" value="F:structural molecule activity"/>
    <property type="evidence" value="ECO:0007669"/>
    <property type="project" value="InterPro"/>
</dbReference>
<dbReference type="GO" id="GO:0019068">
    <property type="term" value="P:virion assembly"/>
    <property type="evidence" value="ECO:0007669"/>
    <property type="project" value="InterPro"/>
</dbReference>
<dbReference type="RefSeq" id="WP_098701926.1">
    <property type="nucleotide sequence ID" value="NZ_NJGI01000001.1"/>
</dbReference>
<gene>
    <name evidence="1" type="ORF">RN96_00570</name>
</gene>
<dbReference type="AlphaFoldDB" id="A0A2B7YKN1"/>
<dbReference type="Pfam" id="PF05136">
    <property type="entry name" value="Phage_portal_2"/>
    <property type="match status" value="1"/>
</dbReference>
<sequence length="519" mass="58575">MNLLDKAIAFFNPKKALEREVARKKIEILNTGYSNHGASTTKSSMKGWVSTGGGVKKDIYKNRKKLVERSRDLYMGAPVAQGVMKTINSNVIGSGLKLKSSIDYETIGISEEEAETIETTIEKEFKLWADNKIEQMGVLNFDQVQDLVFLTILLNGECFVKFNYFLTPKNPYSLKLQIIEPDRVMTPSLLQNDETIVDGVKIDNNNRISGYYVARKHPLDVSGNVETDFISVYGKEEQLNILHIMLAERPEQVRGIPILSPVIEALKQLDRYTDAELMAAVVSGMYAIFIESDKDNAQGANIADHEVLDETEKIDTNTDENIELSPGIVVGLNPGEKAKETNPGRPNAQFDPFVTSILRQIGAALEVPYELLIKHFTASYSASRAALLEAWKMFRKRRDWFSSNFTQVVYEEWLREAYLLGRVEMKNYGEDPLLTKAWCGAQWNGPSQGQLDPLKEVKASTLRVQQGFSTRTKETVELNGGDFEQNIRILAKEYKLLDEKGVIIENAEDKDEVLEHNEE</sequence>
<organism evidence="1 2">
    <name type="scientific">Fusobacterium nucleatum subsp. polymorphum</name>
    <name type="common">Fusobacterium polymorphum</name>
    <dbReference type="NCBI Taxonomy" id="76857"/>
    <lineage>
        <taxon>Bacteria</taxon>
        <taxon>Fusobacteriati</taxon>
        <taxon>Fusobacteriota</taxon>
        <taxon>Fusobacteriia</taxon>
        <taxon>Fusobacteriales</taxon>
        <taxon>Fusobacteriaceae</taxon>
        <taxon>Fusobacterium</taxon>
    </lineage>
</organism>
<name>A0A2B7YKN1_FUSNP</name>